<dbReference type="GeneID" id="35557410"/>
<dbReference type="RefSeq" id="WP_013361470.1">
    <property type="nucleotide sequence ID" value="NC_014614.1"/>
</dbReference>
<sequence length="65" mass="7619">MDKKKTLSSSIIGEPENKNVKNLFHENDLILKKPREKKKPYMDNSFMENTVQTILILLIISLFKI</sequence>
<accession>E3PY62</accession>
<name>E3PY62_ACESD</name>
<dbReference type="HOGENOM" id="CLU_2842183_0_0_9"/>
<dbReference type="Proteomes" id="UP000007041">
    <property type="component" value="Chromosome"/>
</dbReference>
<proteinExistence type="predicted"/>
<dbReference type="EMBL" id="FP565809">
    <property type="protein sequence ID" value="CBH21377.1"/>
    <property type="molecule type" value="Genomic_DNA"/>
</dbReference>
<dbReference type="BioCyc" id="CSTI499177:GJE9-1305-MONOMER"/>
<reference evidence="2" key="1">
    <citation type="journal article" date="2010" name="BMC Genomics">
        <title>Clostridium sticklandii, a specialist in amino acid degradation:revisiting its metabolism through its genome sequence.</title>
        <authorList>
            <person name="Fonknechten N."/>
            <person name="Chaussonnerie S."/>
            <person name="Tricot S."/>
            <person name="Lajus A."/>
            <person name="Andreesen J.R."/>
            <person name="Perchat N."/>
            <person name="Pelletier E."/>
            <person name="Gouyvenoux M."/>
            <person name="Barbe V."/>
            <person name="Salanoubat M."/>
            <person name="Le Paslier D."/>
            <person name="Weissenbach J."/>
            <person name="Cohen G.N."/>
            <person name="Kreimeyer A."/>
        </authorList>
    </citation>
    <scope>NUCLEOTIDE SEQUENCE [LARGE SCALE GENOMIC DNA]</scope>
    <source>
        <strain evidence="2">ATCC 12662 / DSM 519 / JCM 1433 / CCUG 9281 / NCIMB 10654 / HF</strain>
    </source>
</reference>
<keyword evidence="2" id="KW-1185">Reference proteome</keyword>
<dbReference type="KEGG" id="cst:CLOST_1257"/>
<evidence type="ECO:0000313" key="2">
    <source>
        <dbReference type="Proteomes" id="UP000007041"/>
    </source>
</evidence>
<evidence type="ECO:0000313" key="1">
    <source>
        <dbReference type="EMBL" id="CBH21377.1"/>
    </source>
</evidence>
<gene>
    <name evidence="1" type="ordered locus">CLOST_1257</name>
</gene>
<organism evidence="1 2">
    <name type="scientific">Acetoanaerobium sticklandii (strain ATCC 12662 / DSM 519 / JCM 1433 / CCUG 9281 / NCIMB 10654 / HF)</name>
    <name type="common">Clostridium sticklandii</name>
    <dbReference type="NCBI Taxonomy" id="499177"/>
    <lineage>
        <taxon>Bacteria</taxon>
        <taxon>Bacillati</taxon>
        <taxon>Bacillota</taxon>
        <taxon>Clostridia</taxon>
        <taxon>Peptostreptococcales</taxon>
        <taxon>Filifactoraceae</taxon>
        <taxon>Acetoanaerobium</taxon>
    </lineage>
</organism>
<protein>
    <submittedName>
        <fullName evidence="1">Uncharacterized protein</fullName>
    </submittedName>
</protein>
<dbReference type="AlphaFoldDB" id="E3PY62"/>